<dbReference type="OrthoDB" id="8902809at2"/>
<dbReference type="EMBL" id="BBYR01000001">
    <property type="protein sequence ID" value="GAP33616.1"/>
    <property type="molecule type" value="Genomic_DNA"/>
</dbReference>
<name>A0A0K8NT79_PISS1</name>
<evidence type="ECO:0000313" key="5">
    <source>
        <dbReference type="Proteomes" id="UP000037660"/>
    </source>
</evidence>
<keyword evidence="5" id="KW-1185">Reference proteome</keyword>
<evidence type="ECO:0000256" key="2">
    <source>
        <dbReference type="SAM" id="SignalP"/>
    </source>
</evidence>
<dbReference type="Pfam" id="PF09832">
    <property type="entry name" value="DUF2059"/>
    <property type="match status" value="1"/>
</dbReference>
<comment type="caution">
    <text evidence="4">The sequence shown here is derived from an EMBL/GenBank/DDBJ whole genome shotgun (WGS) entry which is preliminary data.</text>
</comment>
<dbReference type="InterPro" id="IPR018637">
    <property type="entry name" value="DUF2059"/>
</dbReference>
<feature type="chain" id="PRO_5005513293" evidence="2">
    <location>
        <begin position="28"/>
        <end position="213"/>
    </location>
</feature>
<keyword evidence="2" id="KW-0732">Signal</keyword>
<sequence>MTGRPIAARALTGLAALVLCAAASAQATAPAPSSPAKKKLVERAVQLQMPAIELLARGLVEQPAVQMLREAAQVLPQRVPAEQREAAGKRIEDGARRYVDEAAPLMRERALRLAPTALAGPLDEKFSEDELKQIVAWLESPVAKKYQQLLPEIQHGFVQKLVADARPSIDPKLNALELEIRSVLNLPTRPAQAPAPGGTAPRPGPAAPASGPR</sequence>
<dbReference type="STRING" id="1547922.ISF6_0062"/>
<dbReference type="Proteomes" id="UP000037660">
    <property type="component" value="Unassembled WGS sequence"/>
</dbReference>
<feature type="domain" description="DUF2059" evidence="3">
    <location>
        <begin position="122"/>
        <end position="159"/>
    </location>
</feature>
<accession>A0A0K8NT79</accession>
<feature type="signal peptide" evidence="2">
    <location>
        <begin position="1"/>
        <end position="27"/>
    </location>
</feature>
<proteinExistence type="predicted"/>
<feature type="region of interest" description="Disordered" evidence="1">
    <location>
        <begin position="187"/>
        <end position="213"/>
    </location>
</feature>
<evidence type="ECO:0000259" key="3">
    <source>
        <dbReference type="Pfam" id="PF09832"/>
    </source>
</evidence>
<protein>
    <submittedName>
        <fullName evidence="4">COG3184 family protein</fullName>
    </submittedName>
</protein>
<dbReference type="AlphaFoldDB" id="A0A0K8NT79"/>
<evidence type="ECO:0000256" key="1">
    <source>
        <dbReference type="SAM" id="MobiDB-lite"/>
    </source>
</evidence>
<gene>
    <name evidence="4" type="ORF">ISF6_0062</name>
</gene>
<organism evidence="4 5">
    <name type="scientific">Piscinibacter sakaiensis</name>
    <name type="common">Ideonella sakaiensis</name>
    <dbReference type="NCBI Taxonomy" id="1547922"/>
    <lineage>
        <taxon>Bacteria</taxon>
        <taxon>Pseudomonadati</taxon>
        <taxon>Pseudomonadota</taxon>
        <taxon>Betaproteobacteria</taxon>
        <taxon>Burkholderiales</taxon>
        <taxon>Sphaerotilaceae</taxon>
        <taxon>Piscinibacter</taxon>
    </lineage>
</organism>
<reference evidence="5" key="1">
    <citation type="submission" date="2015-07" db="EMBL/GenBank/DDBJ databases">
        <title>Discovery of a poly(ethylene terephthalate assimilation.</title>
        <authorList>
            <person name="Yoshida S."/>
            <person name="Hiraga K."/>
            <person name="Takehana T."/>
            <person name="Taniguchi I."/>
            <person name="Yamaji H."/>
            <person name="Maeda Y."/>
            <person name="Toyohara K."/>
            <person name="Miyamoto K."/>
            <person name="Kimura Y."/>
            <person name="Oda K."/>
        </authorList>
    </citation>
    <scope>NUCLEOTIDE SEQUENCE [LARGE SCALE GENOMIC DNA]</scope>
    <source>
        <strain evidence="5">NBRC 110686 / TISTR 2288 / 201-F6</strain>
    </source>
</reference>
<evidence type="ECO:0000313" key="4">
    <source>
        <dbReference type="EMBL" id="GAP33616.1"/>
    </source>
</evidence>
<reference evidence="4 5" key="2">
    <citation type="journal article" date="2016" name="Science">
        <title>A bacterium that degrades and assimilates poly(ethylene terephthalate).</title>
        <authorList>
            <person name="Yoshida S."/>
            <person name="Hiraga K."/>
            <person name="Takehana T."/>
            <person name="Taniguchi I."/>
            <person name="Yamaji H."/>
            <person name="Maeda Y."/>
            <person name="Toyohara K."/>
            <person name="Miyamoto K."/>
            <person name="Kimura Y."/>
            <person name="Oda K."/>
        </authorList>
    </citation>
    <scope>NUCLEOTIDE SEQUENCE [LARGE SCALE GENOMIC DNA]</scope>
    <source>
        <strain evidence="5">NBRC 110686 / TISTR 2288 / 201-F6</strain>
    </source>
</reference>
<dbReference type="RefSeq" id="WP_082367683.1">
    <property type="nucleotide sequence ID" value="NZ_BBYR01000001.1"/>
</dbReference>